<dbReference type="SMART" id="SM00245">
    <property type="entry name" value="TSPc"/>
    <property type="match status" value="1"/>
</dbReference>
<dbReference type="CDD" id="cd07563">
    <property type="entry name" value="Peptidase_S41_IRBP"/>
    <property type="match status" value="1"/>
</dbReference>
<evidence type="ECO:0000313" key="4">
    <source>
        <dbReference type="Proteomes" id="UP000285112"/>
    </source>
</evidence>
<keyword evidence="1" id="KW-0732">Signal</keyword>
<dbReference type="AlphaFoldDB" id="A0A419HVZ1"/>
<dbReference type="Gene3D" id="3.90.226.10">
    <property type="entry name" value="2-enoyl-CoA Hydratase, Chain A, domain 1"/>
    <property type="match status" value="1"/>
</dbReference>
<accession>A0A419HVZ1</accession>
<dbReference type="GO" id="GO:0008236">
    <property type="term" value="F:serine-type peptidase activity"/>
    <property type="evidence" value="ECO:0007669"/>
    <property type="project" value="InterPro"/>
</dbReference>
<comment type="caution">
    <text evidence="3">The sequence shown here is derived from an EMBL/GenBank/DDBJ whole genome shotgun (WGS) entry which is preliminary data.</text>
</comment>
<dbReference type="InterPro" id="IPR029045">
    <property type="entry name" value="ClpP/crotonase-like_dom_sf"/>
</dbReference>
<dbReference type="GO" id="GO:0006508">
    <property type="term" value="P:proteolysis"/>
    <property type="evidence" value="ECO:0007669"/>
    <property type="project" value="InterPro"/>
</dbReference>
<name>A0A419HVZ1_9PSEU</name>
<dbReference type="SUPFAM" id="SSF52096">
    <property type="entry name" value="ClpP/crotonase"/>
    <property type="match status" value="1"/>
</dbReference>
<dbReference type="EMBL" id="QZFV01000110">
    <property type="protein sequence ID" value="RJQ81119.1"/>
    <property type="molecule type" value="Genomic_DNA"/>
</dbReference>
<dbReference type="OrthoDB" id="6397760at2"/>
<feature type="domain" description="Tail specific protease" evidence="2">
    <location>
        <begin position="204"/>
        <end position="419"/>
    </location>
</feature>
<feature type="chain" id="PRO_5019181133" description="Tail specific protease domain-containing protein" evidence="1">
    <location>
        <begin position="27"/>
        <end position="442"/>
    </location>
</feature>
<dbReference type="Gene3D" id="3.30.750.44">
    <property type="match status" value="1"/>
</dbReference>
<dbReference type="InterPro" id="IPR005151">
    <property type="entry name" value="Tail-specific_protease"/>
</dbReference>
<dbReference type="Proteomes" id="UP000285112">
    <property type="component" value="Unassembled WGS sequence"/>
</dbReference>
<dbReference type="PANTHER" id="PTHR11261:SF3">
    <property type="entry name" value="RETINOL-BINDING PROTEIN 3"/>
    <property type="match status" value="1"/>
</dbReference>
<sequence length="442" mass="47102">MRPRCFVTVAFVRILLAGLAALSVVAAPVNSTVDGVWRTDGYRQLIEVAGGKLTTYDVTEDSCLPGSVTGTGDGTTFAANEGLVATVDRRAGKLSFDGDLGVRFLHRLPALPAQCRARPSSDALSTFDIFWHTLAENYPFFAAKGVDWPAEGRAARQQVAAHPDRLYNVLCGLISPLHDAHVGLFTPDRRCTSLRPGTPDPATTIPRTVAVADANLDAPVRHWAGGGYADLPGGIGYLRIESFQGYTGTFAGDRAALGNALDEIFTTARISALHGLILDLRVNGGGADPLGLQVAARLTNAPHFAYAKRARNDPRDPARFTTPQPFFVRPAAGPRYPGPVAVLIGDLDASAGETFVQALLNRRPRPVLIGQPTQGVYSDTMERTLPRPGWRLAVPNEEYLDPQGRTYDGTGIGPDVPAPVFAPADLAAGRDPVLATARRLLG</sequence>
<evidence type="ECO:0000256" key="1">
    <source>
        <dbReference type="SAM" id="SignalP"/>
    </source>
</evidence>
<dbReference type="PANTHER" id="PTHR11261">
    <property type="entry name" value="INTERPHOTORECEPTOR RETINOID-BINDING PROTEIN"/>
    <property type="match status" value="1"/>
</dbReference>
<evidence type="ECO:0000313" key="3">
    <source>
        <dbReference type="EMBL" id="RJQ81119.1"/>
    </source>
</evidence>
<protein>
    <recommendedName>
        <fullName evidence="2">Tail specific protease domain-containing protein</fullName>
    </recommendedName>
</protein>
<gene>
    <name evidence="3" type="ORF">D5S19_24010</name>
</gene>
<evidence type="ECO:0000259" key="2">
    <source>
        <dbReference type="SMART" id="SM00245"/>
    </source>
</evidence>
<proteinExistence type="predicted"/>
<feature type="signal peptide" evidence="1">
    <location>
        <begin position="1"/>
        <end position="26"/>
    </location>
</feature>
<dbReference type="Pfam" id="PF03572">
    <property type="entry name" value="Peptidase_S41"/>
    <property type="match status" value="1"/>
</dbReference>
<reference evidence="3 4" key="1">
    <citation type="submission" date="2018-09" db="EMBL/GenBank/DDBJ databases">
        <title>YIM PH 21725 draft genome.</title>
        <authorList>
            <person name="Miao C."/>
        </authorList>
    </citation>
    <scope>NUCLEOTIDE SEQUENCE [LARGE SCALE GENOMIC DNA]</scope>
    <source>
        <strain evidence="4">YIM PH21725</strain>
    </source>
</reference>
<keyword evidence="4" id="KW-1185">Reference proteome</keyword>
<organism evidence="3 4">
    <name type="scientific">Amycolatopsis panacis</name>
    <dbReference type="NCBI Taxonomy" id="2340917"/>
    <lineage>
        <taxon>Bacteria</taxon>
        <taxon>Bacillati</taxon>
        <taxon>Actinomycetota</taxon>
        <taxon>Actinomycetes</taxon>
        <taxon>Pseudonocardiales</taxon>
        <taxon>Pseudonocardiaceae</taxon>
        <taxon>Amycolatopsis</taxon>
    </lineage>
</organism>